<dbReference type="AlphaFoldDB" id="A0A6G6SKK3"/>
<accession>A0A6G6SKK3</accession>
<gene>
    <name evidence="13" type="primary">minD</name>
    <name evidence="13" type="ORF">GTH24_10025</name>
</gene>
<dbReference type="GO" id="GO:0000917">
    <property type="term" value="P:division septum assembly"/>
    <property type="evidence" value="ECO:0007669"/>
    <property type="project" value="UniProtKB-KW"/>
</dbReference>
<organism evidence="13 14">
    <name type="scientific">Proteus vulgaris</name>
    <dbReference type="NCBI Taxonomy" id="585"/>
    <lineage>
        <taxon>Bacteria</taxon>
        <taxon>Pseudomonadati</taxon>
        <taxon>Pseudomonadota</taxon>
        <taxon>Gammaproteobacteria</taxon>
        <taxon>Enterobacterales</taxon>
        <taxon>Morganellaceae</taxon>
        <taxon>Proteus</taxon>
    </lineage>
</organism>
<dbReference type="InterPro" id="IPR025501">
    <property type="entry name" value="MinD_FleN"/>
</dbReference>
<proteinExistence type="inferred from homology"/>
<dbReference type="PANTHER" id="PTHR43384">
    <property type="entry name" value="SEPTUM SITE-DETERMINING PROTEIN MIND HOMOLOG, CHLOROPLASTIC-RELATED"/>
    <property type="match status" value="1"/>
</dbReference>
<evidence type="ECO:0000256" key="6">
    <source>
        <dbReference type="ARBA" id="ARBA00022840"/>
    </source>
</evidence>
<dbReference type="FunFam" id="3.40.50.300:FF:000068">
    <property type="entry name" value="Site-determining protein"/>
    <property type="match status" value="1"/>
</dbReference>
<dbReference type="GO" id="GO:0009898">
    <property type="term" value="C:cytoplasmic side of plasma membrane"/>
    <property type="evidence" value="ECO:0007669"/>
    <property type="project" value="TreeGrafter"/>
</dbReference>
<keyword evidence="7" id="KW-0717">Septation</keyword>
<feature type="domain" description="AAA" evidence="12">
    <location>
        <begin position="3"/>
        <end position="151"/>
    </location>
</feature>
<dbReference type="InterPro" id="IPR025669">
    <property type="entry name" value="AAA_dom"/>
</dbReference>
<keyword evidence="8" id="KW-0131">Cell cycle</keyword>
<dbReference type="GO" id="GO:0005829">
    <property type="term" value="C:cytosol"/>
    <property type="evidence" value="ECO:0007669"/>
    <property type="project" value="TreeGrafter"/>
</dbReference>
<evidence type="ECO:0000313" key="13">
    <source>
        <dbReference type="EMBL" id="QIF94210.1"/>
    </source>
</evidence>
<evidence type="ECO:0000256" key="8">
    <source>
        <dbReference type="ARBA" id="ARBA00023306"/>
    </source>
</evidence>
<evidence type="ECO:0000259" key="12">
    <source>
        <dbReference type="Pfam" id="PF13614"/>
    </source>
</evidence>
<evidence type="ECO:0000256" key="3">
    <source>
        <dbReference type="ARBA" id="ARBA00016887"/>
    </source>
</evidence>
<sequence length="270" mass="29587">MARIIVVTSGKGGVGKTTSSAAISTGLAQKGHKTVVIDFDIGLRNLDLIMGCERRVVYDFVNVIQGDASLNQALIKDKRTENLFILPASQTRDKDALTRDGVEQVLDELDEMGFDFIICDSPAGIESGALMALYFADEAVITTNPEVSSVRDSDRILGILASKSRRAERGEDPIKEHLLLTRYNPGRVSRGDMLSMEDVLEILCIPLLGVIPEDQSVLRSSNQGEPVILDSESDAGKAYSDTVNRLLGEEHPFRFIEEEKKGFLKRLFGG</sequence>
<dbReference type="GO" id="GO:0005524">
    <property type="term" value="F:ATP binding"/>
    <property type="evidence" value="ECO:0007669"/>
    <property type="project" value="UniProtKB-KW"/>
</dbReference>
<evidence type="ECO:0000256" key="10">
    <source>
        <dbReference type="ARBA" id="ARBA00032845"/>
    </source>
</evidence>
<evidence type="ECO:0000256" key="11">
    <source>
        <dbReference type="PIRSR" id="PIRSR003092-1"/>
    </source>
</evidence>
<reference evidence="13 14" key="1">
    <citation type="submission" date="2020-01" db="EMBL/GenBank/DDBJ databases">
        <title>The genomic epidemiology of tigecycline resistance gene tet(X) variants in a swine farm in China.</title>
        <authorList>
            <person name="Peng K."/>
            <person name="Li R."/>
        </authorList>
    </citation>
    <scope>NUCLEOTIDE SEQUENCE [LARGE SCALE GENOMIC DNA]</scope>
    <source>
        <strain evidence="13 14">ZN3</strain>
    </source>
</reference>
<dbReference type="GO" id="GO:0016887">
    <property type="term" value="F:ATP hydrolysis activity"/>
    <property type="evidence" value="ECO:0007669"/>
    <property type="project" value="InterPro"/>
</dbReference>
<evidence type="ECO:0000256" key="1">
    <source>
        <dbReference type="ARBA" id="ARBA00010257"/>
    </source>
</evidence>
<dbReference type="PANTHER" id="PTHR43384:SF6">
    <property type="entry name" value="SEPTUM SITE-DETERMINING PROTEIN MIND HOMOLOG, CHLOROPLASTIC"/>
    <property type="match status" value="1"/>
</dbReference>
<evidence type="ECO:0000256" key="9">
    <source>
        <dbReference type="ARBA" id="ARBA00025436"/>
    </source>
</evidence>
<dbReference type="NCBIfam" id="TIGR01968">
    <property type="entry name" value="minD_bact"/>
    <property type="match status" value="1"/>
</dbReference>
<dbReference type="Proteomes" id="UP000503287">
    <property type="component" value="Chromosome"/>
</dbReference>
<dbReference type="InterPro" id="IPR010223">
    <property type="entry name" value="MinD"/>
</dbReference>
<dbReference type="PIRSF" id="PIRSF003092">
    <property type="entry name" value="MinD"/>
    <property type="match status" value="1"/>
</dbReference>
<evidence type="ECO:0000256" key="7">
    <source>
        <dbReference type="ARBA" id="ARBA00023210"/>
    </source>
</evidence>
<keyword evidence="4" id="KW-0132">Cell division</keyword>
<dbReference type="RefSeq" id="WP_036936680.1">
    <property type="nucleotide sequence ID" value="NZ_CABMNT010000001.1"/>
</dbReference>
<evidence type="ECO:0000256" key="5">
    <source>
        <dbReference type="ARBA" id="ARBA00022741"/>
    </source>
</evidence>
<keyword evidence="6 11" id="KW-0067">ATP-binding</keyword>
<name>A0A6G6SKK3_PROVU</name>
<dbReference type="Gene3D" id="3.40.50.300">
    <property type="entry name" value="P-loop containing nucleotide triphosphate hydrolases"/>
    <property type="match status" value="1"/>
</dbReference>
<evidence type="ECO:0000256" key="4">
    <source>
        <dbReference type="ARBA" id="ARBA00022618"/>
    </source>
</evidence>
<protein>
    <recommendedName>
        <fullName evidence="3">Septum site-determining protein MinD</fullName>
    </recommendedName>
    <alternativeName>
        <fullName evidence="10">Cell division inhibitor MinD</fullName>
    </alternativeName>
</protein>
<comment type="subunit">
    <text evidence="2">Interacts with MinC and FtsZ.</text>
</comment>
<evidence type="ECO:0000313" key="14">
    <source>
        <dbReference type="Proteomes" id="UP000503287"/>
    </source>
</evidence>
<dbReference type="GO" id="GO:0051782">
    <property type="term" value="P:negative regulation of cell division"/>
    <property type="evidence" value="ECO:0007669"/>
    <property type="project" value="TreeGrafter"/>
</dbReference>
<dbReference type="SUPFAM" id="SSF52540">
    <property type="entry name" value="P-loop containing nucleoside triphosphate hydrolases"/>
    <property type="match status" value="1"/>
</dbReference>
<dbReference type="InterPro" id="IPR027417">
    <property type="entry name" value="P-loop_NTPase"/>
</dbReference>
<comment type="similarity">
    <text evidence="1">Belongs to the ParA family. MinD subfamily.</text>
</comment>
<dbReference type="OrthoDB" id="9773088at2"/>
<dbReference type="Pfam" id="PF13614">
    <property type="entry name" value="AAA_31"/>
    <property type="match status" value="1"/>
</dbReference>
<dbReference type="EMBL" id="CP047344">
    <property type="protein sequence ID" value="QIF94210.1"/>
    <property type="molecule type" value="Genomic_DNA"/>
</dbReference>
<dbReference type="NCBIfam" id="NF008079">
    <property type="entry name" value="PRK10818.1"/>
    <property type="match status" value="1"/>
</dbReference>
<dbReference type="InterPro" id="IPR050625">
    <property type="entry name" value="ParA/MinD_ATPase"/>
</dbReference>
<comment type="function">
    <text evidence="9">ATPase required for the correct placement of the division site. Cell division inhibitors MinC and MinD act in concert to form an inhibitor capable of blocking formation of the polar Z ring septums. Rapidly oscillates between the poles of the cell to destabilize FtsZ filaments that have formed before they mature into polar Z rings.</text>
</comment>
<keyword evidence="14" id="KW-1185">Reference proteome</keyword>
<feature type="binding site" evidence="11">
    <location>
        <begin position="11"/>
        <end position="18"/>
    </location>
    <ligand>
        <name>ATP</name>
        <dbReference type="ChEBI" id="CHEBI:30616"/>
    </ligand>
</feature>
<dbReference type="GeneID" id="93394246"/>
<dbReference type="CDD" id="cd02036">
    <property type="entry name" value="MinD"/>
    <property type="match status" value="1"/>
</dbReference>
<evidence type="ECO:0000256" key="2">
    <source>
        <dbReference type="ARBA" id="ARBA00011626"/>
    </source>
</evidence>
<keyword evidence="5 11" id="KW-0547">Nucleotide-binding</keyword>